<comment type="caution">
    <text evidence="3">The sequence shown here is derived from an EMBL/GenBank/DDBJ whole genome shotgun (WGS) entry which is preliminary data.</text>
</comment>
<evidence type="ECO:0008006" key="5">
    <source>
        <dbReference type="Google" id="ProtNLM"/>
    </source>
</evidence>
<feature type="compositionally biased region" description="Acidic residues" evidence="1">
    <location>
        <begin position="423"/>
        <end position="435"/>
    </location>
</feature>
<gene>
    <name evidence="3" type="ORF">ACFSBK_08120</name>
</gene>
<protein>
    <recommendedName>
        <fullName evidence="5">Bacterial Ig domain-containing protein</fullName>
    </recommendedName>
</protein>
<feature type="region of interest" description="Disordered" evidence="1">
    <location>
        <begin position="382"/>
        <end position="440"/>
    </location>
</feature>
<dbReference type="RefSeq" id="WP_058919842.1">
    <property type="nucleotide sequence ID" value="NZ_JBHSQC010000015.1"/>
</dbReference>
<evidence type="ECO:0000256" key="2">
    <source>
        <dbReference type="SAM" id="Phobius"/>
    </source>
</evidence>
<sequence>MRKIKINRLAILLTFLAVFSISGPVVWGQEPTQFNAESEKTVEESIFLPAIHENTKIYNGKSAVGTTVYYQISDREETRTAVPVNETGKFAIDFGTINFTIGETIRFYILDESTDWTTELEQSILPAATGSEIMGMNQTPSEEETALQEASSLPALYPYTKEYTGRTVPGSTIRLLIDGVLSESFVKSDSSSGGFQWSFIDETLQIGQAIQFVIVSKGTTSILDQIVSEPTEEWKAASDKIKKETILPDIYSTTTSYTGKTISNALIAVENRQSPKDLILEVRSDEKGNFSADFSSLGKLTENDTILFTITDAKGSYASFEQFVLLEEPAELEKTEPANEPEIESENEPIIDSSKIEKKADLEVGSSSVIDKPLRAKAATELMSNQIEESTPKAPVKESDGDNEMLESDKLGTVFSSQSSIEEQIEQTDPETDNESVDKGSSIFSSLPLPILVLLGAISMGGFLYKH</sequence>
<evidence type="ECO:0000313" key="4">
    <source>
        <dbReference type="Proteomes" id="UP001597285"/>
    </source>
</evidence>
<keyword evidence="2" id="KW-0472">Membrane</keyword>
<evidence type="ECO:0000313" key="3">
    <source>
        <dbReference type="EMBL" id="MFD1799811.1"/>
    </source>
</evidence>
<name>A0ABW4NPV5_9LACT</name>
<proteinExistence type="predicted"/>
<keyword evidence="2" id="KW-0812">Transmembrane</keyword>
<dbReference type="Proteomes" id="UP001597285">
    <property type="component" value="Unassembled WGS sequence"/>
</dbReference>
<reference evidence="4" key="1">
    <citation type="journal article" date="2019" name="Int. J. Syst. Evol. Microbiol.">
        <title>The Global Catalogue of Microorganisms (GCM) 10K type strain sequencing project: providing services to taxonomists for standard genome sequencing and annotation.</title>
        <authorList>
            <consortium name="The Broad Institute Genomics Platform"/>
            <consortium name="The Broad Institute Genome Sequencing Center for Infectious Disease"/>
            <person name="Wu L."/>
            <person name="Ma J."/>
        </authorList>
    </citation>
    <scope>NUCLEOTIDE SEQUENCE [LARGE SCALE GENOMIC DNA]</scope>
    <source>
        <strain evidence="4">KCTC 42143</strain>
    </source>
</reference>
<evidence type="ECO:0000256" key="1">
    <source>
        <dbReference type="SAM" id="MobiDB-lite"/>
    </source>
</evidence>
<dbReference type="EMBL" id="JBHUFF010000014">
    <property type="protein sequence ID" value="MFD1799811.1"/>
    <property type="molecule type" value="Genomic_DNA"/>
</dbReference>
<organism evidence="3 4">
    <name type="scientific">Carnobacterium antarcticum</name>
    <dbReference type="NCBI Taxonomy" id="2126436"/>
    <lineage>
        <taxon>Bacteria</taxon>
        <taxon>Bacillati</taxon>
        <taxon>Bacillota</taxon>
        <taxon>Bacilli</taxon>
        <taxon>Lactobacillales</taxon>
        <taxon>Carnobacteriaceae</taxon>
        <taxon>Carnobacterium</taxon>
    </lineage>
</organism>
<keyword evidence="4" id="KW-1185">Reference proteome</keyword>
<feature type="transmembrane region" description="Helical" evidence="2">
    <location>
        <begin position="447"/>
        <end position="465"/>
    </location>
</feature>
<keyword evidence="2" id="KW-1133">Transmembrane helix</keyword>
<accession>A0ABW4NPV5</accession>